<proteinExistence type="predicted"/>
<name>A0A061RIP2_9CHLO</name>
<accession>A0A061RIP2</accession>
<feature type="compositionally biased region" description="Polar residues" evidence="1">
    <location>
        <begin position="13"/>
        <end position="25"/>
    </location>
</feature>
<dbReference type="AlphaFoldDB" id="A0A061RIP2"/>
<dbReference type="EMBL" id="GBEZ01014194">
    <property type="protein sequence ID" value="JAC71863.1"/>
    <property type="molecule type" value="Transcribed_RNA"/>
</dbReference>
<protein>
    <submittedName>
        <fullName evidence="2">Uncharacterized protein</fullName>
    </submittedName>
</protein>
<sequence length="70" mass="8396">EKKEDMEMPNLTPPDQRQSQDKQPTTCRLFLSPCLTGLPKHFKESVINTYKNRRDVKEERTEFSEHFWKA</sequence>
<feature type="region of interest" description="Disordered" evidence="1">
    <location>
        <begin position="1"/>
        <end position="25"/>
    </location>
</feature>
<feature type="non-terminal residue" evidence="2">
    <location>
        <position position="1"/>
    </location>
</feature>
<evidence type="ECO:0000313" key="2">
    <source>
        <dbReference type="EMBL" id="JAC71863.1"/>
    </source>
</evidence>
<reference evidence="2" key="1">
    <citation type="submission" date="2014-05" db="EMBL/GenBank/DDBJ databases">
        <title>The transcriptome of the halophilic microalga Tetraselmis sp. GSL018 isolated from the Great Salt Lake, Utah.</title>
        <authorList>
            <person name="Jinkerson R.E."/>
            <person name="D'Adamo S."/>
            <person name="Posewitz M.C."/>
        </authorList>
    </citation>
    <scope>NUCLEOTIDE SEQUENCE</scope>
    <source>
        <strain evidence="2">GSL018</strain>
    </source>
</reference>
<evidence type="ECO:0000256" key="1">
    <source>
        <dbReference type="SAM" id="MobiDB-lite"/>
    </source>
</evidence>
<gene>
    <name evidence="2" type="ORF">TSPGSL018_995</name>
</gene>
<organism evidence="2">
    <name type="scientific">Tetraselmis sp. GSL018</name>
    <dbReference type="NCBI Taxonomy" id="582737"/>
    <lineage>
        <taxon>Eukaryota</taxon>
        <taxon>Viridiplantae</taxon>
        <taxon>Chlorophyta</taxon>
        <taxon>core chlorophytes</taxon>
        <taxon>Chlorodendrophyceae</taxon>
        <taxon>Chlorodendrales</taxon>
        <taxon>Chlorodendraceae</taxon>
        <taxon>Tetraselmis</taxon>
    </lineage>
</organism>